<evidence type="ECO:0000313" key="8">
    <source>
        <dbReference type="Proteomes" id="UP000019063"/>
    </source>
</evidence>
<dbReference type="PANTHER" id="PTHR10625">
    <property type="entry name" value="HISTONE DEACETYLASE HDAC1-RELATED"/>
    <property type="match status" value="1"/>
</dbReference>
<accession>W4HL95</accession>
<dbReference type="GO" id="GO:0016787">
    <property type="term" value="F:hydrolase activity"/>
    <property type="evidence" value="ECO:0007669"/>
    <property type="project" value="UniProtKB-KW"/>
</dbReference>
<keyword evidence="3" id="KW-0479">Metal-binding</keyword>
<dbReference type="PANTHER" id="PTHR10625:SF17">
    <property type="entry name" value="HISTONE DEACETYLASE 8"/>
    <property type="match status" value="1"/>
</dbReference>
<dbReference type="InterPro" id="IPR037138">
    <property type="entry name" value="His_deacetylse_dom_sf"/>
</dbReference>
<dbReference type="RefSeq" id="WP_043844091.1">
    <property type="nucleotide sequence ID" value="NZ_AQQW01000005.1"/>
</dbReference>
<dbReference type="InterPro" id="IPR000286">
    <property type="entry name" value="HDACs"/>
</dbReference>
<evidence type="ECO:0000256" key="2">
    <source>
        <dbReference type="ARBA" id="ARBA00005947"/>
    </source>
</evidence>
<proteinExistence type="inferred from homology"/>
<comment type="cofactor">
    <cofactor evidence="1">
        <name>Zn(2+)</name>
        <dbReference type="ChEBI" id="CHEBI:29105"/>
    </cofactor>
</comment>
<dbReference type="CDD" id="cd10001">
    <property type="entry name" value="HDAC_classII_APAH"/>
    <property type="match status" value="1"/>
</dbReference>
<dbReference type="GO" id="GO:0040029">
    <property type="term" value="P:epigenetic regulation of gene expression"/>
    <property type="evidence" value="ECO:0007669"/>
    <property type="project" value="TreeGrafter"/>
</dbReference>
<evidence type="ECO:0000259" key="6">
    <source>
        <dbReference type="Pfam" id="PF00850"/>
    </source>
</evidence>
<gene>
    <name evidence="7" type="ORF">ATO8_09463</name>
</gene>
<evidence type="ECO:0000256" key="4">
    <source>
        <dbReference type="ARBA" id="ARBA00022801"/>
    </source>
</evidence>
<dbReference type="PRINTS" id="PR01270">
    <property type="entry name" value="HDASUPER"/>
</dbReference>
<organism evidence="7 8">
    <name type="scientific">Roseivivax marinus</name>
    <dbReference type="NCBI Taxonomy" id="1379903"/>
    <lineage>
        <taxon>Bacteria</taxon>
        <taxon>Pseudomonadati</taxon>
        <taxon>Pseudomonadota</taxon>
        <taxon>Alphaproteobacteria</taxon>
        <taxon>Rhodobacterales</taxon>
        <taxon>Roseobacteraceae</taxon>
        <taxon>Roseivivax</taxon>
    </lineage>
</organism>
<reference evidence="7 8" key="1">
    <citation type="journal article" date="2014" name="Antonie Van Leeuwenhoek">
        <title>Roseivivax atlanticus sp. nov., isolated from surface seawater of the Atlantic Ocean.</title>
        <authorList>
            <person name="Li G."/>
            <person name="Lai Q."/>
            <person name="Liu X."/>
            <person name="Sun F."/>
            <person name="Shao Z."/>
        </authorList>
    </citation>
    <scope>NUCLEOTIDE SEQUENCE [LARGE SCALE GENOMIC DNA]</scope>
    <source>
        <strain evidence="7 8">22II-s10s</strain>
    </source>
</reference>
<comment type="similarity">
    <text evidence="2">Belongs to the histone deacetylase family.</text>
</comment>
<dbReference type="InterPro" id="IPR023696">
    <property type="entry name" value="Ureohydrolase_dom_sf"/>
</dbReference>
<dbReference type="EMBL" id="AQQW01000005">
    <property type="protein sequence ID" value="ETW12760.1"/>
    <property type="molecule type" value="Genomic_DNA"/>
</dbReference>
<evidence type="ECO:0000256" key="5">
    <source>
        <dbReference type="ARBA" id="ARBA00022833"/>
    </source>
</evidence>
<dbReference type="InterPro" id="IPR023801">
    <property type="entry name" value="His_deacetylse_dom"/>
</dbReference>
<dbReference type="GO" id="GO:0046872">
    <property type="term" value="F:metal ion binding"/>
    <property type="evidence" value="ECO:0007669"/>
    <property type="project" value="UniProtKB-KW"/>
</dbReference>
<evidence type="ECO:0000313" key="7">
    <source>
        <dbReference type="EMBL" id="ETW12760.1"/>
    </source>
</evidence>
<dbReference type="STRING" id="1379903.ATO8_09463"/>
<dbReference type="AlphaFoldDB" id="W4HL95"/>
<dbReference type="GO" id="GO:0004407">
    <property type="term" value="F:histone deacetylase activity"/>
    <property type="evidence" value="ECO:0007669"/>
    <property type="project" value="TreeGrafter"/>
</dbReference>
<evidence type="ECO:0000256" key="1">
    <source>
        <dbReference type="ARBA" id="ARBA00001947"/>
    </source>
</evidence>
<dbReference type="Proteomes" id="UP000019063">
    <property type="component" value="Unassembled WGS sequence"/>
</dbReference>
<dbReference type="Gene3D" id="3.40.800.20">
    <property type="entry name" value="Histone deacetylase domain"/>
    <property type="match status" value="1"/>
</dbReference>
<dbReference type="Pfam" id="PF00850">
    <property type="entry name" value="Hist_deacetyl"/>
    <property type="match status" value="1"/>
</dbReference>
<sequence>MRCFYAPETEGHDPSFRITHGRVVQNAERPERARLLQKGLAEVRLTTEEPGTYPRSALERVHTPRFLDYLETCWDEWQALPDAGPEVIGNAFPRNAAARYPTGLVARAGWHAADVSAPIGPHSWTATRRSADCALAAADAVLGGARTAYALCRPPGHHTSAEVAGGHCLLNVSAIAAAHLRETHERVAILDIDTHHGNGTQDIFWERGDVFFASVHTDPSDYYPFFTGFADETGAGDGVGATLNLPLPRTTGGISWCASIHDALERIIAFDPGALVVSLGLDAHTDDPLEGMRVDDSGFTRAGALIADAGLPTVFVQEGGYLSDSLPSALSSFMDGVCSMVRSG</sequence>
<keyword evidence="8" id="KW-1185">Reference proteome</keyword>
<comment type="caution">
    <text evidence="7">The sequence shown here is derived from an EMBL/GenBank/DDBJ whole genome shotgun (WGS) entry which is preliminary data.</text>
</comment>
<evidence type="ECO:0000256" key="3">
    <source>
        <dbReference type="ARBA" id="ARBA00022723"/>
    </source>
</evidence>
<keyword evidence="4 7" id="KW-0378">Hydrolase</keyword>
<keyword evidence="5" id="KW-0862">Zinc</keyword>
<dbReference type="eggNOG" id="COG0123">
    <property type="taxonomic scope" value="Bacteria"/>
</dbReference>
<protein>
    <submittedName>
        <fullName evidence="7">Acetylpolyamine aminohydrolase</fullName>
    </submittedName>
</protein>
<dbReference type="SUPFAM" id="SSF52768">
    <property type="entry name" value="Arginase/deacetylase"/>
    <property type="match status" value="1"/>
</dbReference>
<name>W4HL95_9RHOB</name>
<feature type="domain" description="Histone deacetylase" evidence="6">
    <location>
        <begin position="28"/>
        <end position="334"/>
    </location>
</feature>